<comment type="subunit">
    <text evidence="5">The complex is composed of two ATP-binding proteins (OpuCA), two transmembrane proteins (OpuCB and OpuCD) and a solute-binding protein (OpuCC).</text>
</comment>
<dbReference type="Gene3D" id="3.40.50.300">
    <property type="entry name" value="P-loop containing nucleotide triphosphate hydrolases"/>
    <property type="match status" value="1"/>
</dbReference>
<accession>A0A7W5G8K1</accession>
<evidence type="ECO:0000256" key="2">
    <source>
        <dbReference type="ARBA" id="ARBA00022741"/>
    </source>
</evidence>
<dbReference type="SUPFAM" id="SSF52540">
    <property type="entry name" value="P-loop containing nucleoside triphosphate hydrolases"/>
    <property type="match status" value="1"/>
</dbReference>
<dbReference type="InterPro" id="IPR027417">
    <property type="entry name" value="P-loop_NTPase"/>
</dbReference>
<evidence type="ECO:0000256" key="1">
    <source>
        <dbReference type="ARBA" id="ARBA00022448"/>
    </source>
</evidence>
<dbReference type="InterPro" id="IPR003593">
    <property type="entry name" value="AAA+_ATPase"/>
</dbReference>
<evidence type="ECO:0000313" key="9">
    <source>
        <dbReference type="EMBL" id="MBB3150701.1"/>
    </source>
</evidence>
<evidence type="ECO:0000256" key="6">
    <source>
        <dbReference type="ARBA" id="ARBA00066388"/>
    </source>
</evidence>
<dbReference type="AlphaFoldDB" id="A0A7W5G8K1"/>
<dbReference type="FunFam" id="3.40.50.300:FF:000425">
    <property type="entry name" value="Probable ABC transporter, ATP-binding subunit"/>
    <property type="match status" value="1"/>
</dbReference>
<keyword evidence="1" id="KW-0813">Transport</keyword>
<dbReference type="InterPro" id="IPR017871">
    <property type="entry name" value="ABC_transporter-like_CS"/>
</dbReference>
<dbReference type="PANTHER" id="PTHR42781">
    <property type="entry name" value="SPERMIDINE/PUTRESCINE IMPORT ATP-BINDING PROTEIN POTA"/>
    <property type="match status" value="1"/>
</dbReference>
<dbReference type="EC" id="7.6.2.9" evidence="6"/>
<dbReference type="GO" id="GO:0016887">
    <property type="term" value="F:ATP hydrolysis activity"/>
    <property type="evidence" value="ECO:0007669"/>
    <property type="project" value="InterPro"/>
</dbReference>
<dbReference type="InterPro" id="IPR003439">
    <property type="entry name" value="ABC_transporter-like_ATP-bd"/>
</dbReference>
<name>A0A7W5G8K1_9BACL</name>
<keyword evidence="2" id="KW-0547">Nucleotide-binding</keyword>
<reference evidence="9 10" key="1">
    <citation type="submission" date="2020-08" db="EMBL/GenBank/DDBJ databases">
        <title>Genomic Encyclopedia of Type Strains, Phase III (KMG-III): the genomes of soil and plant-associated and newly described type strains.</title>
        <authorList>
            <person name="Whitman W."/>
        </authorList>
    </citation>
    <scope>NUCLEOTIDE SEQUENCE [LARGE SCALE GENOMIC DNA]</scope>
    <source>
        <strain evidence="9 10">CECT 8234</strain>
    </source>
</reference>
<feature type="domain" description="ABC transporter" evidence="8">
    <location>
        <begin position="39"/>
        <end position="273"/>
    </location>
</feature>
<dbReference type="InterPro" id="IPR050093">
    <property type="entry name" value="ABC_SmlMolc_Importer"/>
</dbReference>
<sequence length="414" mass="45448">MTSAVQQPNQKPLELPAYSHSPAYEKEAAPAAPYAPALLAARELTKSYGSFQALKGISFDMKEGEIISVLGPSGCGKSTLLQLVAGLSQPDSGQLLLSGNVIASSSVMMQPEKRGVNMVFQDYALWPHMNVHDNIAYGLKRSKLTKTDIQQRVQELLAMLHLEGLERRLPPQLSGGQQQRVAIARAIATRPRLMLLDEPLSNLDMRLRVEMRTEMAYLFRQLGMSVFHVTHDPEEAFAMADRLLILRDGQIDQIGTPQQCFTRPASRWAASLLGAINGLRGSIIQDENGCAVQIGPSRIYGLQPPDKPQLGHNEKAIVMFRPEEAVIIERHSAAAETGSDATPAATAASDLTSSIILLRVSHCTFEGNRWRAVAHTACDQKLYLVHATPLEPGEMLSVKLPVQSAFLYPIEEER</sequence>
<evidence type="ECO:0000256" key="4">
    <source>
        <dbReference type="ARBA" id="ARBA00052482"/>
    </source>
</evidence>
<comment type="catalytic activity">
    <reaction evidence="4">
        <text>a quaternary ammonium(out) + ATP + H2O = a quaternary ammonium(in) + ADP + phosphate + H(+)</text>
        <dbReference type="Rhea" id="RHEA:11036"/>
        <dbReference type="ChEBI" id="CHEBI:15377"/>
        <dbReference type="ChEBI" id="CHEBI:15378"/>
        <dbReference type="ChEBI" id="CHEBI:30616"/>
        <dbReference type="ChEBI" id="CHEBI:35267"/>
        <dbReference type="ChEBI" id="CHEBI:43474"/>
        <dbReference type="ChEBI" id="CHEBI:456216"/>
        <dbReference type="EC" id="7.6.2.9"/>
    </reaction>
</comment>
<dbReference type="EMBL" id="JACHXW010000002">
    <property type="protein sequence ID" value="MBB3150701.1"/>
    <property type="molecule type" value="Genomic_DNA"/>
</dbReference>
<keyword evidence="10" id="KW-1185">Reference proteome</keyword>
<evidence type="ECO:0000259" key="8">
    <source>
        <dbReference type="PROSITE" id="PS50893"/>
    </source>
</evidence>
<dbReference type="PROSITE" id="PS00211">
    <property type="entry name" value="ABC_TRANSPORTER_1"/>
    <property type="match status" value="1"/>
</dbReference>
<evidence type="ECO:0000313" key="10">
    <source>
        <dbReference type="Proteomes" id="UP000518605"/>
    </source>
</evidence>
<dbReference type="SMART" id="SM00382">
    <property type="entry name" value="AAA"/>
    <property type="match status" value="1"/>
</dbReference>
<dbReference type="GO" id="GO:0015418">
    <property type="term" value="F:ABC-type quaternary ammonium compound transporting activity"/>
    <property type="evidence" value="ECO:0007669"/>
    <property type="project" value="UniProtKB-EC"/>
</dbReference>
<evidence type="ECO:0000256" key="3">
    <source>
        <dbReference type="ARBA" id="ARBA00022840"/>
    </source>
</evidence>
<protein>
    <recommendedName>
        <fullName evidence="7">Carnitine transport ATP-binding protein OpuCA</fullName>
        <ecNumber evidence="6">7.6.2.9</ecNumber>
    </recommendedName>
</protein>
<dbReference type="Proteomes" id="UP000518605">
    <property type="component" value="Unassembled WGS sequence"/>
</dbReference>
<dbReference type="Pfam" id="PF00005">
    <property type="entry name" value="ABC_tran"/>
    <property type="match status" value="1"/>
</dbReference>
<gene>
    <name evidence="9" type="ORF">FHS16_000735</name>
</gene>
<evidence type="ECO:0000256" key="7">
    <source>
        <dbReference type="ARBA" id="ARBA00070305"/>
    </source>
</evidence>
<dbReference type="PROSITE" id="PS50893">
    <property type="entry name" value="ABC_TRANSPORTER_2"/>
    <property type="match status" value="1"/>
</dbReference>
<proteinExistence type="predicted"/>
<keyword evidence="3 9" id="KW-0067">ATP-binding</keyword>
<dbReference type="RefSeq" id="WP_183558959.1">
    <property type="nucleotide sequence ID" value="NZ_CBCSLB010000004.1"/>
</dbReference>
<comment type="caution">
    <text evidence="9">The sequence shown here is derived from an EMBL/GenBank/DDBJ whole genome shotgun (WGS) entry which is preliminary data.</text>
</comment>
<dbReference type="GO" id="GO:0005524">
    <property type="term" value="F:ATP binding"/>
    <property type="evidence" value="ECO:0007669"/>
    <property type="project" value="UniProtKB-KW"/>
</dbReference>
<organism evidence="9 10">
    <name type="scientific">Paenibacillus endophyticus</name>
    <dbReference type="NCBI Taxonomy" id="1294268"/>
    <lineage>
        <taxon>Bacteria</taxon>
        <taxon>Bacillati</taxon>
        <taxon>Bacillota</taxon>
        <taxon>Bacilli</taxon>
        <taxon>Bacillales</taxon>
        <taxon>Paenibacillaceae</taxon>
        <taxon>Paenibacillus</taxon>
    </lineage>
</organism>
<evidence type="ECO:0000256" key="5">
    <source>
        <dbReference type="ARBA" id="ARBA00063934"/>
    </source>
</evidence>
<dbReference type="PANTHER" id="PTHR42781:SF8">
    <property type="entry name" value="BICARBONATE TRANSPORT ATP-BINDING PROTEIN CMPC"/>
    <property type="match status" value="1"/>
</dbReference>